<evidence type="ECO:0000256" key="2">
    <source>
        <dbReference type="SAM" id="Phobius"/>
    </source>
</evidence>
<keyword evidence="2" id="KW-0472">Membrane</keyword>
<gene>
    <name evidence="3" type="ORF">BDQ12DRAFT_677903</name>
</gene>
<reference evidence="3 4" key="1">
    <citation type="journal article" date="2019" name="Nat. Ecol. Evol.">
        <title>Megaphylogeny resolves global patterns of mushroom evolution.</title>
        <authorList>
            <person name="Varga T."/>
            <person name="Krizsan K."/>
            <person name="Foldi C."/>
            <person name="Dima B."/>
            <person name="Sanchez-Garcia M."/>
            <person name="Sanchez-Ramirez S."/>
            <person name="Szollosi G.J."/>
            <person name="Szarkandi J.G."/>
            <person name="Papp V."/>
            <person name="Albert L."/>
            <person name="Andreopoulos W."/>
            <person name="Angelini C."/>
            <person name="Antonin V."/>
            <person name="Barry K.W."/>
            <person name="Bougher N.L."/>
            <person name="Buchanan P."/>
            <person name="Buyck B."/>
            <person name="Bense V."/>
            <person name="Catcheside P."/>
            <person name="Chovatia M."/>
            <person name="Cooper J."/>
            <person name="Damon W."/>
            <person name="Desjardin D."/>
            <person name="Finy P."/>
            <person name="Geml J."/>
            <person name="Haridas S."/>
            <person name="Hughes K."/>
            <person name="Justo A."/>
            <person name="Karasinski D."/>
            <person name="Kautmanova I."/>
            <person name="Kiss B."/>
            <person name="Kocsube S."/>
            <person name="Kotiranta H."/>
            <person name="LaButti K.M."/>
            <person name="Lechner B.E."/>
            <person name="Liimatainen K."/>
            <person name="Lipzen A."/>
            <person name="Lukacs Z."/>
            <person name="Mihaltcheva S."/>
            <person name="Morgado L.N."/>
            <person name="Niskanen T."/>
            <person name="Noordeloos M.E."/>
            <person name="Ohm R.A."/>
            <person name="Ortiz-Santana B."/>
            <person name="Ovrebo C."/>
            <person name="Racz N."/>
            <person name="Riley R."/>
            <person name="Savchenko A."/>
            <person name="Shiryaev A."/>
            <person name="Soop K."/>
            <person name="Spirin V."/>
            <person name="Szebenyi C."/>
            <person name="Tomsovsky M."/>
            <person name="Tulloss R.E."/>
            <person name="Uehling J."/>
            <person name="Grigoriev I.V."/>
            <person name="Vagvolgyi C."/>
            <person name="Papp T."/>
            <person name="Martin F.M."/>
            <person name="Miettinen O."/>
            <person name="Hibbett D.S."/>
            <person name="Nagy L.G."/>
        </authorList>
    </citation>
    <scope>NUCLEOTIDE SEQUENCE [LARGE SCALE GENOMIC DNA]</scope>
    <source>
        <strain evidence="3 4">CBS 166.37</strain>
    </source>
</reference>
<feature type="region of interest" description="Disordered" evidence="1">
    <location>
        <begin position="72"/>
        <end position="98"/>
    </location>
</feature>
<accession>A0A5C3MM97</accession>
<evidence type="ECO:0000313" key="4">
    <source>
        <dbReference type="Proteomes" id="UP000308652"/>
    </source>
</evidence>
<proteinExistence type="predicted"/>
<feature type="compositionally biased region" description="Basic residues" evidence="1">
    <location>
        <begin position="88"/>
        <end position="98"/>
    </location>
</feature>
<keyword evidence="4" id="KW-1185">Reference proteome</keyword>
<dbReference type="Proteomes" id="UP000308652">
    <property type="component" value="Unassembled WGS sequence"/>
</dbReference>
<keyword evidence="2" id="KW-1133">Transmembrane helix</keyword>
<keyword evidence="2" id="KW-0812">Transmembrane</keyword>
<protein>
    <submittedName>
        <fullName evidence="3">Uncharacterized protein</fullName>
    </submittedName>
</protein>
<feature type="transmembrane region" description="Helical" evidence="2">
    <location>
        <begin position="105"/>
        <end position="126"/>
    </location>
</feature>
<name>A0A5C3MM97_9AGAR</name>
<dbReference type="AlphaFoldDB" id="A0A5C3MM97"/>
<sequence>MLSLWRTNMPGFATVNTKLSYNSSIYLRKSPRALTLLLPQHPLRSLLASGTQAAYHTSIRCSSNVRNFPASSLCPPGSSRANNLNNRKSPKRKPSNRKRPRTFKILVGIVITFNVLLVAKMVWIYAFPNKPELDDGSRPAIKMLREFKHPELSSQDREKLLDHYTFLLRAIGHAMQVDEDGKPSPWLKEAEGRLRVIKSMLKDPQMVPFSKEALSIIQAGRDDIESDLRKSWTSDRKLGEALLVHAKRVATQLEEAWNKEVHARSPS</sequence>
<evidence type="ECO:0000313" key="3">
    <source>
        <dbReference type="EMBL" id="TFK42261.1"/>
    </source>
</evidence>
<dbReference type="EMBL" id="ML213593">
    <property type="protein sequence ID" value="TFK42261.1"/>
    <property type="molecule type" value="Genomic_DNA"/>
</dbReference>
<organism evidence="3 4">
    <name type="scientific">Crucibulum laeve</name>
    <dbReference type="NCBI Taxonomy" id="68775"/>
    <lineage>
        <taxon>Eukaryota</taxon>
        <taxon>Fungi</taxon>
        <taxon>Dikarya</taxon>
        <taxon>Basidiomycota</taxon>
        <taxon>Agaricomycotina</taxon>
        <taxon>Agaricomycetes</taxon>
        <taxon>Agaricomycetidae</taxon>
        <taxon>Agaricales</taxon>
        <taxon>Agaricineae</taxon>
        <taxon>Nidulariaceae</taxon>
        <taxon>Crucibulum</taxon>
    </lineage>
</organism>
<evidence type="ECO:0000256" key="1">
    <source>
        <dbReference type="SAM" id="MobiDB-lite"/>
    </source>
</evidence>